<organism evidence="2 3">
    <name type="scientific">Eumeta variegata</name>
    <name type="common">Bagworm moth</name>
    <name type="synonym">Eumeta japonica</name>
    <dbReference type="NCBI Taxonomy" id="151549"/>
    <lineage>
        <taxon>Eukaryota</taxon>
        <taxon>Metazoa</taxon>
        <taxon>Ecdysozoa</taxon>
        <taxon>Arthropoda</taxon>
        <taxon>Hexapoda</taxon>
        <taxon>Insecta</taxon>
        <taxon>Pterygota</taxon>
        <taxon>Neoptera</taxon>
        <taxon>Endopterygota</taxon>
        <taxon>Lepidoptera</taxon>
        <taxon>Glossata</taxon>
        <taxon>Ditrysia</taxon>
        <taxon>Tineoidea</taxon>
        <taxon>Psychidae</taxon>
        <taxon>Oiketicinae</taxon>
        <taxon>Eumeta</taxon>
    </lineage>
</organism>
<name>A0A4C1ZRN7_EUMVA</name>
<reference evidence="2 3" key="1">
    <citation type="journal article" date="2019" name="Commun. Biol.">
        <title>The bagworm genome reveals a unique fibroin gene that provides high tensile strength.</title>
        <authorList>
            <person name="Kono N."/>
            <person name="Nakamura H."/>
            <person name="Ohtoshi R."/>
            <person name="Tomita M."/>
            <person name="Numata K."/>
            <person name="Arakawa K."/>
        </authorList>
    </citation>
    <scope>NUCLEOTIDE SEQUENCE [LARGE SCALE GENOMIC DNA]</scope>
</reference>
<dbReference type="EMBL" id="BGZK01002001">
    <property type="protein sequence ID" value="GBP89413.1"/>
    <property type="molecule type" value="Genomic_DNA"/>
</dbReference>
<feature type="compositionally biased region" description="Low complexity" evidence="1">
    <location>
        <begin position="414"/>
        <end position="433"/>
    </location>
</feature>
<feature type="compositionally biased region" description="Basic residues" evidence="1">
    <location>
        <begin position="262"/>
        <end position="276"/>
    </location>
</feature>
<feature type="region of interest" description="Disordered" evidence="1">
    <location>
        <begin position="180"/>
        <end position="229"/>
    </location>
</feature>
<feature type="region of interest" description="Disordered" evidence="1">
    <location>
        <begin position="243"/>
        <end position="288"/>
    </location>
</feature>
<feature type="region of interest" description="Disordered" evidence="1">
    <location>
        <begin position="411"/>
        <end position="476"/>
    </location>
</feature>
<feature type="region of interest" description="Disordered" evidence="1">
    <location>
        <begin position="315"/>
        <end position="391"/>
    </location>
</feature>
<feature type="compositionally biased region" description="Basic residues" evidence="1">
    <location>
        <begin position="323"/>
        <end position="333"/>
    </location>
</feature>
<evidence type="ECO:0000313" key="2">
    <source>
        <dbReference type="EMBL" id="GBP89413.1"/>
    </source>
</evidence>
<feature type="compositionally biased region" description="Low complexity" evidence="1">
    <location>
        <begin position="84"/>
        <end position="104"/>
    </location>
</feature>
<evidence type="ECO:0008006" key="4">
    <source>
        <dbReference type="Google" id="ProtNLM"/>
    </source>
</evidence>
<feature type="compositionally biased region" description="Basic and acidic residues" evidence="1">
    <location>
        <begin position="208"/>
        <end position="229"/>
    </location>
</feature>
<evidence type="ECO:0000313" key="3">
    <source>
        <dbReference type="Proteomes" id="UP000299102"/>
    </source>
</evidence>
<accession>A0A4C1ZRN7</accession>
<protein>
    <recommendedName>
        <fullName evidence="4">Band 4.1-like protein 4A</fullName>
    </recommendedName>
</protein>
<dbReference type="AlphaFoldDB" id="A0A4C1ZRN7"/>
<dbReference type="STRING" id="151549.A0A4C1ZRN7"/>
<evidence type="ECO:0000256" key="1">
    <source>
        <dbReference type="SAM" id="MobiDB-lite"/>
    </source>
</evidence>
<comment type="caution">
    <text evidence="2">The sequence shown here is derived from an EMBL/GenBank/DDBJ whole genome shotgun (WGS) entry which is preliminary data.</text>
</comment>
<feature type="compositionally biased region" description="Polar residues" evidence="1">
    <location>
        <begin position="57"/>
        <end position="68"/>
    </location>
</feature>
<dbReference type="Proteomes" id="UP000299102">
    <property type="component" value="Unassembled WGS sequence"/>
</dbReference>
<feature type="compositionally biased region" description="Polar residues" evidence="1">
    <location>
        <begin position="360"/>
        <end position="373"/>
    </location>
</feature>
<feature type="compositionally biased region" description="Basic and acidic residues" evidence="1">
    <location>
        <begin position="37"/>
        <end position="54"/>
    </location>
</feature>
<feature type="compositionally biased region" description="Low complexity" evidence="1">
    <location>
        <begin position="117"/>
        <end position="126"/>
    </location>
</feature>
<feature type="region of interest" description="Disordered" evidence="1">
    <location>
        <begin position="1"/>
        <end position="156"/>
    </location>
</feature>
<feature type="compositionally biased region" description="Basic residues" evidence="1">
    <location>
        <begin position="194"/>
        <end position="207"/>
    </location>
</feature>
<feature type="compositionally biased region" description="Basic and acidic residues" evidence="1">
    <location>
        <begin position="127"/>
        <end position="138"/>
    </location>
</feature>
<feature type="compositionally biased region" description="Basic and acidic residues" evidence="1">
    <location>
        <begin position="342"/>
        <end position="359"/>
    </location>
</feature>
<proteinExistence type="predicted"/>
<sequence>MGLPSGSGRGSRPRPPPAFTRTPSRRAGRALHSSHASLHDVSKLENLRIKDCPEVKQPTSVQRPNSVSGEMLGCESGPGGAGGSPRSTRSAPARRGLYSASPTATRPPPAPRHRSSSVDSQSSNESRSNRKSESESKTDLGLNSKEGTISGSDVKGDIHMHIYHPMKRDALVGCSCCPLQSDAESELSRGSGRSARRNRRQRSRHKHESGSERDEGHHETKEYELVDSESQWKEVLRQTNAGSGVQIASVRRSHNEPEVGTHRSHRHRRHRKHRSRSGSPNDKKWLPNELKQHLEFSLVDTEGMTEEQLKEIPYTVVQTSHARQAKLRSSSRHKQTENGSLARREKNSSTHSKNNHDAHSQGSLRSVSSNVSIHRNGGEKHGGRRIYPTYEDPSTKAVDFLTNTTYKSNSTALTSVSSNPYSPVTNSNSNSSSGELISGTTRVSHEHTDSGLGADQDYAYSSERSSDSTKCGAGSASGAAAAPVSTAWATGNGSLAVLARRPPAGPGRARPAVSGTGVVGTVSGSQRSLVSVASEGRATSRHHRHARPPAPHYPHPLVDSGFSLFVSGASLFNILPHHCFISKA</sequence>
<keyword evidence="3" id="KW-1185">Reference proteome</keyword>
<dbReference type="OrthoDB" id="6235974at2759"/>
<gene>
    <name evidence="2" type="ORF">EVAR_89121_1</name>
</gene>